<protein>
    <submittedName>
        <fullName evidence="5">3-oxoacid CoA-transferase</fullName>
    </submittedName>
</protein>
<dbReference type="PROSITE" id="PS51257">
    <property type="entry name" value="PROKAR_LIPOPROTEIN"/>
    <property type="match status" value="1"/>
</dbReference>
<accession>A0A252F3V9</accession>
<dbReference type="Proteomes" id="UP000194903">
    <property type="component" value="Unassembled WGS sequence"/>
</dbReference>
<evidence type="ECO:0000256" key="4">
    <source>
        <dbReference type="PIRSR" id="PIRSR000858-1"/>
    </source>
</evidence>
<evidence type="ECO:0000313" key="6">
    <source>
        <dbReference type="Proteomes" id="UP000194903"/>
    </source>
</evidence>
<evidence type="ECO:0000256" key="1">
    <source>
        <dbReference type="ARBA" id="ARBA00007154"/>
    </source>
</evidence>
<evidence type="ECO:0000256" key="2">
    <source>
        <dbReference type="ARBA" id="ARBA00022679"/>
    </source>
</evidence>
<dbReference type="InterPro" id="IPR037171">
    <property type="entry name" value="NagB/RpiA_transferase-like"/>
</dbReference>
<dbReference type="EMBL" id="NHOC01000005">
    <property type="protein sequence ID" value="OUM20473.1"/>
    <property type="molecule type" value="Genomic_DNA"/>
</dbReference>
<reference evidence="5 6" key="1">
    <citation type="submission" date="2017-05" db="EMBL/GenBank/DDBJ databases">
        <title>Butyricicoccus porcorum sp. nov. a butyrate-producing bacterium from the swine intestinal tract.</title>
        <authorList>
            <person name="Trachsel J."/>
            <person name="Humphrey S."/>
            <person name="Allen H.K."/>
        </authorList>
    </citation>
    <scope>NUCLEOTIDE SEQUENCE [LARGE SCALE GENOMIC DNA]</scope>
    <source>
        <strain evidence="5">BB10</strain>
    </source>
</reference>
<comment type="similarity">
    <text evidence="1 3">Belongs to the 3-oxoacid CoA-transferase family.</text>
</comment>
<proteinExistence type="inferred from homology"/>
<dbReference type="Pfam" id="PF01144">
    <property type="entry name" value="CoA_trans"/>
    <property type="match status" value="1"/>
</dbReference>
<keyword evidence="6" id="KW-1185">Reference proteome</keyword>
<sequence>MRKVKILTPEEAALLINDGDTVATSGFVSCACPETLSKAVEKRFVETGHPKDVTLFYAAGQGWRGTPGSGGDHFAHEGMVKRVVGGHWDRAPGLGALALENKIEAYNLPQGVITHMYRDIAAHNLGTITHVGLYTFADPRNGGGKLNDCTKEDLVKLIEIEGQERLLYKTFPIDVVLLRASYCDERGNCTVHREVGPLDVTAMAQACKNSGGKVIVQVEKIVAAGSLDPKLVKIPGIYVDAVVIGTEEDNMQCIGVPYDGSAAGEYTIPLDSIPTIPLNQRKVVARRAAMELPNDAIVNLGTGMPEQISNVAAEEGIADKMTLTVEAGPIGGIPLAGPQFGACSNAEAILEHNVQFDFYQGGGLDIAFLGLAETAPNGDLNVSKFGTRLAGCGGFIDITQNAKKVCYCGTFTAKGLKVKVGDGKIEIVQEGEKKKFVKEVEHITFSGIYANKVHQPVLYITERAVFELRPEGVTLIEIAPGIDLQTQILDQMEFVPQIAYQEDGTIKLMDERIFRDEPMGLAND</sequence>
<dbReference type="AlphaFoldDB" id="A0A252F3V9"/>
<gene>
    <name evidence="5" type="ORF">CBW42_06480</name>
</gene>
<dbReference type="Gene3D" id="3.40.1080.10">
    <property type="entry name" value="Glutaconate Coenzyme A-transferase"/>
    <property type="match status" value="2"/>
</dbReference>
<dbReference type="OrthoDB" id="9805230at2"/>
<dbReference type="GO" id="GO:0046952">
    <property type="term" value="P:ketone body catabolic process"/>
    <property type="evidence" value="ECO:0007669"/>
    <property type="project" value="InterPro"/>
</dbReference>
<evidence type="ECO:0000313" key="5">
    <source>
        <dbReference type="EMBL" id="OUM20473.1"/>
    </source>
</evidence>
<dbReference type="PANTHER" id="PTHR43293">
    <property type="entry name" value="ACETATE COA-TRANSFERASE YDIF"/>
    <property type="match status" value="1"/>
</dbReference>
<dbReference type="PIRSF" id="PIRSF000858">
    <property type="entry name" value="SCOT-t"/>
    <property type="match status" value="1"/>
</dbReference>
<name>A0A252F3V9_9FIRM</name>
<feature type="active site" description="5-glutamyl coenzyme A thioester intermediate" evidence="4">
    <location>
        <position position="326"/>
    </location>
</feature>
<organism evidence="5 6">
    <name type="scientific">Butyricicoccus porcorum</name>
    <dbReference type="NCBI Taxonomy" id="1945634"/>
    <lineage>
        <taxon>Bacteria</taxon>
        <taxon>Bacillati</taxon>
        <taxon>Bacillota</taxon>
        <taxon>Clostridia</taxon>
        <taxon>Eubacteriales</taxon>
        <taxon>Butyricicoccaceae</taxon>
        <taxon>Butyricicoccus</taxon>
    </lineage>
</organism>
<evidence type="ECO:0000256" key="3">
    <source>
        <dbReference type="PIRNR" id="PIRNR000858"/>
    </source>
</evidence>
<dbReference type="InterPro" id="IPR014388">
    <property type="entry name" value="3-oxoacid_CoA-transferase"/>
</dbReference>
<dbReference type="InterPro" id="IPR004165">
    <property type="entry name" value="CoA_trans_fam_I"/>
</dbReference>
<dbReference type="SUPFAM" id="SSF100950">
    <property type="entry name" value="NagB/RpiA/CoA transferase-like"/>
    <property type="match status" value="2"/>
</dbReference>
<comment type="caution">
    <text evidence="5">The sequence shown here is derived from an EMBL/GenBank/DDBJ whole genome shotgun (WGS) entry which is preliminary data.</text>
</comment>
<dbReference type="PANTHER" id="PTHR43293:SF1">
    <property type="entry name" value="ACETATE COA-TRANSFERASE YDIF"/>
    <property type="match status" value="1"/>
</dbReference>
<dbReference type="GO" id="GO:0008410">
    <property type="term" value="F:CoA-transferase activity"/>
    <property type="evidence" value="ECO:0007669"/>
    <property type="project" value="InterPro"/>
</dbReference>
<dbReference type="RefSeq" id="WP_087018919.1">
    <property type="nucleotide sequence ID" value="NZ_CP178353.1"/>
</dbReference>
<dbReference type="SMART" id="SM00882">
    <property type="entry name" value="CoA_trans"/>
    <property type="match status" value="2"/>
</dbReference>
<keyword evidence="2 3" id="KW-0808">Transferase</keyword>